<sequence>MDNMTDLARDVVGLDLVSTTTTTLLNPEESTNATHRNVTDNYLYHGTTAVVTMSTLIVISMILALGGNIMVILTIARHRGMRTRTNLLLANLAVADILVAVLDMPFALITIIKGKWIFSQNFCYFNGFTVGLGLMLSVQTLMWISIHKFISITRPFSRTVTPGKIVLMMLAAWSWTILFNLTPTPVLAPLNLQLTNTVYKKGASQCGPPVPTNSRQLIHSGLNTIFNLVIPFIVMIYCYYRIFKEVRTHLNRMQDFADTSRWNSINQQRRITETLCIVLLIFFLFWMPYIIYSLTLVVKKSINPVLNPISYMFGYMNSACNPIIYALRSPTFRRGFKEIICRGDQGPGEVDIFSNGELDFLANLNLHTQGDERFPMFGRMSTRSVCIVASRCFLVMGLQVEGEHVSQFGGIVMSFRRSIWRSQRKATRRKSRNRQLSNQRRPAIESRSVNGARQVPESPAVHQGIPTPYSPVADVHLVSTDSEQQSNGDPEKINIAWEEELEGNNALDTLESGQTYELTQITPTSQIIASDPMSDSSCSFVLSNSSPFIFGDTDSDDDYLQNAIPLINCKSASDSGSLDPEFEINSMCRHASCDCVLEGNSDIKDPEFSPVVSNAFTPCQSLGNKKKYSYSHCDILSITKLQHDQKSKSDGDFTRVHEDSGSTKAIDAPKEHARKVPFTLEWQASVDNLYGSPRLPRRKLRYHMRREEIRRGLTYGVRDDSSIPGGRKKINPLSTGGHTQLRVAAIINNMKRSLSDLLHGDDTDRTHTGYPTCTFYDPSHSDDGTES</sequence>
<evidence type="ECO:0000313" key="13">
    <source>
        <dbReference type="EMBL" id="KAK3888878.1"/>
    </source>
</evidence>
<dbReference type="SUPFAM" id="SSF81321">
    <property type="entry name" value="Family A G protein-coupled receptor-like"/>
    <property type="match status" value="1"/>
</dbReference>
<protein>
    <recommendedName>
        <fullName evidence="12">G-protein coupled receptors family 1 profile domain-containing protein</fullName>
    </recommendedName>
</protein>
<comment type="caution">
    <text evidence="13">The sequence shown here is derived from an EMBL/GenBank/DDBJ whole genome shotgun (WGS) entry which is preliminary data.</text>
</comment>
<evidence type="ECO:0000256" key="6">
    <source>
        <dbReference type="ARBA" id="ARBA00023040"/>
    </source>
</evidence>
<evidence type="ECO:0000256" key="7">
    <source>
        <dbReference type="ARBA" id="ARBA00023136"/>
    </source>
</evidence>
<evidence type="ECO:0000256" key="5">
    <source>
        <dbReference type="ARBA" id="ARBA00022989"/>
    </source>
</evidence>
<accession>A0AAE1KYH8</accession>
<dbReference type="PRINTS" id="PR00237">
    <property type="entry name" value="GPCRRHODOPSN"/>
</dbReference>
<dbReference type="PROSITE" id="PS50262">
    <property type="entry name" value="G_PROTEIN_RECEP_F1_2"/>
    <property type="match status" value="1"/>
</dbReference>
<dbReference type="CDD" id="cd00637">
    <property type="entry name" value="7tm_classA_rhodopsin-like"/>
    <property type="match status" value="1"/>
</dbReference>
<feature type="transmembrane region" description="Helical" evidence="11">
    <location>
        <begin position="275"/>
        <end position="297"/>
    </location>
</feature>
<feature type="transmembrane region" description="Helical" evidence="11">
    <location>
        <begin position="88"/>
        <end position="112"/>
    </location>
</feature>
<dbReference type="Gene3D" id="1.20.1070.10">
    <property type="entry name" value="Rhodopsin 7-helix transmembrane proteins"/>
    <property type="match status" value="1"/>
</dbReference>
<feature type="compositionally biased region" description="Basic residues" evidence="10">
    <location>
        <begin position="423"/>
        <end position="433"/>
    </location>
</feature>
<keyword evidence="6" id="KW-0297">G-protein coupled receptor</keyword>
<feature type="region of interest" description="Disordered" evidence="10">
    <location>
        <begin position="423"/>
        <end position="467"/>
    </location>
</feature>
<evidence type="ECO:0000256" key="4">
    <source>
        <dbReference type="ARBA" id="ARBA00022692"/>
    </source>
</evidence>
<name>A0AAE1KYH8_PETCI</name>
<evidence type="ECO:0000256" key="9">
    <source>
        <dbReference type="ARBA" id="ARBA00023224"/>
    </source>
</evidence>
<dbReference type="Proteomes" id="UP001286313">
    <property type="component" value="Unassembled WGS sequence"/>
</dbReference>
<feature type="domain" description="G-protein coupled receptors family 1 profile" evidence="12">
    <location>
        <begin position="67"/>
        <end position="325"/>
    </location>
</feature>
<comment type="similarity">
    <text evidence="2">Belongs to the G-protein coupled receptor 1 family.</text>
</comment>
<keyword evidence="7 11" id="KW-0472">Membrane</keyword>
<keyword evidence="5 11" id="KW-1133">Transmembrane helix</keyword>
<dbReference type="GO" id="GO:0005886">
    <property type="term" value="C:plasma membrane"/>
    <property type="evidence" value="ECO:0007669"/>
    <property type="project" value="UniProtKB-SubCell"/>
</dbReference>
<evidence type="ECO:0000256" key="1">
    <source>
        <dbReference type="ARBA" id="ARBA00004651"/>
    </source>
</evidence>
<evidence type="ECO:0000256" key="11">
    <source>
        <dbReference type="SAM" id="Phobius"/>
    </source>
</evidence>
<dbReference type="PANTHER" id="PTHR24249:SF372">
    <property type="entry name" value="G-PROTEIN COUPLED RECEPTORS FAMILY 1 PROFILE DOMAIN-CONTAINING PROTEIN"/>
    <property type="match status" value="1"/>
</dbReference>
<feature type="transmembrane region" description="Helical" evidence="11">
    <location>
        <begin position="224"/>
        <end position="243"/>
    </location>
</feature>
<gene>
    <name evidence="13" type="ORF">Pcinc_007092</name>
</gene>
<dbReference type="PANTHER" id="PTHR24249">
    <property type="entry name" value="HISTAMINE RECEPTOR-RELATED G-PROTEIN COUPLED RECEPTOR"/>
    <property type="match status" value="1"/>
</dbReference>
<dbReference type="InterPro" id="IPR000276">
    <property type="entry name" value="GPCR_Rhodpsn"/>
</dbReference>
<proteinExistence type="inferred from homology"/>
<evidence type="ECO:0000313" key="14">
    <source>
        <dbReference type="Proteomes" id="UP001286313"/>
    </source>
</evidence>
<dbReference type="EMBL" id="JAWQEG010000524">
    <property type="protein sequence ID" value="KAK3888878.1"/>
    <property type="molecule type" value="Genomic_DNA"/>
</dbReference>
<dbReference type="InterPro" id="IPR017452">
    <property type="entry name" value="GPCR_Rhodpsn_7TM"/>
</dbReference>
<evidence type="ECO:0000256" key="2">
    <source>
        <dbReference type="ARBA" id="ARBA00010663"/>
    </source>
</evidence>
<feature type="transmembrane region" description="Helical" evidence="11">
    <location>
        <begin position="165"/>
        <end position="182"/>
    </location>
</feature>
<keyword evidence="9" id="KW-0807">Transducer</keyword>
<feature type="transmembrane region" description="Helical" evidence="11">
    <location>
        <begin position="49"/>
        <end position="76"/>
    </location>
</feature>
<keyword evidence="4 11" id="KW-0812">Transmembrane</keyword>
<comment type="subcellular location">
    <subcellularLocation>
        <location evidence="1">Cell membrane</location>
        <topology evidence="1">Multi-pass membrane protein</topology>
    </subcellularLocation>
</comment>
<keyword evidence="8" id="KW-0675">Receptor</keyword>
<dbReference type="GO" id="GO:0004930">
    <property type="term" value="F:G protein-coupled receptor activity"/>
    <property type="evidence" value="ECO:0007669"/>
    <property type="project" value="UniProtKB-KW"/>
</dbReference>
<keyword evidence="3" id="KW-1003">Cell membrane</keyword>
<keyword evidence="14" id="KW-1185">Reference proteome</keyword>
<dbReference type="SMART" id="SM01381">
    <property type="entry name" value="7TM_GPCR_Srsx"/>
    <property type="match status" value="1"/>
</dbReference>
<feature type="transmembrane region" description="Helical" evidence="11">
    <location>
        <begin position="124"/>
        <end position="144"/>
    </location>
</feature>
<evidence type="ECO:0000256" key="8">
    <source>
        <dbReference type="ARBA" id="ARBA00023170"/>
    </source>
</evidence>
<dbReference type="Pfam" id="PF00001">
    <property type="entry name" value="7tm_1"/>
    <property type="match status" value="1"/>
</dbReference>
<dbReference type="AlphaFoldDB" id="A0AAE1KYH8"/>
<dbReference type="InterPro" id="IPR050569">
    <property type="entry name" value="TAAR"/>
</dbReference>
<evidence type="ECO:0000256" key="3">
    <source>
        <dbReference type="ARBA" id="ARBA00022475"/>
    </source>
</evidence>
<evidence type="ECO:0000259" key="12">
    <source>
        <dbReference type="PROSITE" id="PS50262"/>
    </source>
</evidence>
<reference evidence="13" key="1">
    <citation type="submission" date="2023-10" db="EMBL/GenBank/DDBJ databases">
        <title>Genome assemblies of two species of porcelain crab, Petrolisthes cinctipes and Petrolisthes manimaculis (Anomura: Porcellanidae).</title>
        <authorList>
            <person name="Angst P."/>
        </authorList>
    </citation>
    <scope>NUCLEOTIDE SEQUENCE</scope>
    <source>
        <strain evidence="13">PB745_01</strain>
        <tissue evidence="13">Gill</tissue>
    </source>
</reference>
<organism evidence="13 14">
    <name type="scientific">Petrolisthes cinctipes</name>
    <name type="common">Flat porcelain crab</name>
    <dbReference type="NCBI Taxonomy" id="88211"/>
    <lineage>
        <taxon>Eukaryota</taxon>
        <taxon>Metazoa</taxon>
        <taxon>Ecdysozoa</taxon>
        <taxon>Arthropoda</taxon>
        <taxon>Crustacea</taxon>
        <taxon>Multicrustacea</taxon>
        <taxon>Malacostraca</taxon>
        <taxon>Eumalacostraca</taxon>
        <taxon>Eucarida</taxon>
        <taxon>Decapoda</taxon>
        <taxon>Pleocyemata</taxon>
        <taxon>Anomura</taxon>
        <taxon>Galatheoidea</taxon>
        <taxon>Porcellanidae</taxon>
        <taxon>Petrolisthes</taxon>
    </lineage>
</organism>
<evidence type="ECO:0000256" key="10">
    <source>
        <dbReference type="SAM" id="MobiDB-lite"/>
    </source>
</evidence>